<accession>A0A4R6B009</accession>
<reference evidence="1 2" key="1">
    <citation type="submission" date="2019-03" db="EMBL/GenBank/DDBJ databases">
        <title>Rhodobacteraceae bacterium SM1902, a new member of the family Rhodobacteraceae isolated from Yantai.</title>
        <authorList>
            <person name="Sun Y."/>
        </authorList>
    </citation>
    <scope>NUCLEOTIDE SEQUENCE [LARGE SCALE GENOMIC DNA]</scope>
    <source>
        <strain evidence="1 2">SM1902</strain>
    </source>
</reference>
<sequence>MPTQQLTSRMEHIRTRLAGPHNDIEGLHDAVQILIEDLKRHHDAVPTDLRMAVDELEAEILEAFHDNLPV</sequence>
<comment type="caution">
    <text evidence="1">The sequence shown here is derived from an EMBL/GenBank/DDBJ whole genome shotgun (WGS) entry which is preliminary data.</text>
</comment>
<organism evidence="1 2">
    <name type="scientific">Meridianimarinicoccus aquatilis</name>
    <dbReference type="NCBI Taxonomy" id="2552766"/>
    <lineage>
        <taxon>Bacteria</taxon>
        <taxon>Pseudomonadati</taxon>
        <taxon>Pseudomonadota</taxon>
        <taxon>Alphaproteobacteria</taxon>
        <taxon>Rhodobacterales</taxon>
        <taxon>Paracoccaceae</taxon>
        <taxon>Meridianimarinicoccus</taxon>
    </lineage>
</organism>
<keyword evidence="2" id="KW-1185">Reference proteome</keyword>
<dbReference type="AlphaFoldDB" id="A0A4R6B009"/>
<name>A0A4R6B009_9RHOB</name>
<evidence type="ECO:0008006" key="3">
    <source>
        <dbReference type="Google" id="ProtNLM"/>
    </source>
</evidence>
<protein>
    <recommendedName>
        <fullName evidence="3">DUF4404 family protein</fullName>
    </recommendedName>
</protein>
<dbReference type="OrthoDB" id="7869137at2"/>
<dbReference type="Proteomes" id="UP000294562">
    <property type="component" value="Unassembled WGS sequence"/>
</dbReference>
<proteinExistence type="predicted"/>
<gene>
    <name evidence="1" type="ORF">E2L05_06070</name>
</gene>
<dbReference type="RefSeq" id="WP_133342010.1">
    <property type="nucleotide sequence ID" value="NZ_SMZO01000010.1"/>
</dbReference>
<evidence type="ECO:0000313" key="2">
    <source>
        <dbReference type="Proteomes" id="UP000294562"/>
    </source>
</evidence>
<dbReference type="EMBL" id="SMZO01000010">
    <property type="protein sequence ID" value="TDL89435.1"/>
    <property type="molecule type" value="Genomic_DNA"/>
</dbReference>
<evidence type="ECO:0000313" key="1">
    <source>
        <dbReference type="EMBL" id="TDL89435.1"/>
    </source>
</evidence>